<evidence type="ECO:0000256" key="1">
    <source>
        <dbReference type="RuleBase" id="RU362001"/>
    </source>
</evidence>
<dbReference type="RefSeq" id="WP_213011319.1">
    <property type="nucleotide sequence ID" value="NZ_BOQN01000095.1"/>
</dbReference>
<comment type="caution">
    <text evidence="2">The sequence shown here is derived from an EMBL/GenBank/DDBJ whole genome shotgun (WGS) entry which is preliminary data.</text>
</comment>
<proteinExistence type="inferred from homology"/>
<name>A0A919TH81_9ACTN</name>
<organism evidence="2 3">
    <name type="scientific">Paractinoplanes toevensis</name>
    <dbReference type="NCBI Taxonomy" id="571911"/>
    <lineage>
        <taxon>Bacteria</taxon>
        <taxon>Bacillati</taxon>
        <taxon>Actinomycetota</taxon>
        <taxon>Actinomycetes</taxon>
        <taxon>Micromonosporales</taxon>
        <taxon>Micromonosporaceae</taxon>
        <taxon>Paractinoplanes</taxon>
    </lineage>
</organism>
<dbReference type="Pfam" id="PF06013">
    <property type="entry name" value="WXG100"/>
    <property type="match status" value="1"/>
</dbReference>
<reference evidence="2 3" key="1">
    <citation type="submission" date="2021-03" db="EMBL/GenBank/DDBJ databases">
        <title>Whole genome shotgun sequence of Actinoplanes toevensis NBRC 105298.</title>
        <authorList>
            <person name="Komaki H."/>
            <person name="Tamura T."/>
        </authorList>
    </citation>
    <scope>NUCLEOTIDE SEQUENCE [LARGE SCALE GENOMIC DNA]</scope>
    <source>
        <strain evidence="2 3">NBRC 105298</strain>
    </source>
</reference>
<gene>
    <name evidence="2" type="ORF">Ato02nite_074110</name>
</gene>
<evidence type="ECO:0000313" key="2">
    <source>
        <dbReference type="EMBL" id="GIM95618.1"/>
    </source>
</evidence>
<dbReference type="AlphaFoldDB" id="A0A919TH81"/>
<protein>
    <recommendedName>
        <fullName evidence="1">ESAT-6-like protein</fullName>
    </recommendedName>
</protein>
<comment type="similarity">
    <text evidence="1">Belongs to the WXG100 family.</text>
</comment>
<accession>A0A919TH81</accession>
<dbReference type="Gene3D" id="1.10.287.1060">
    <property type="entry name" value="ESAT-6-like"/>
    <property type="match status" value="1"/>
</dbReference>
<dbReference type="InterPro" id="IPR010310">
    <property type="entry name" value="T7SS_ESAT-6-like"/>
</dbReference>
<evidence type="ECO:0000313" key="3">
    <source>
        <dbReference type="Proteomes" id="UP000677082"/>
    </source>
</evidence>
<sequence>MPRINIDTEAVTSASGNVQETFQQLEQALSALNSRILSLESEYQGPDGEALQGLFARYRTQAQDLNNTLESIGQAMNVAATNHAEASATSQRMFQQ</sequence>
<dbReference type="EMBL" id="BOQN01000095">
    <property type="protein sequence ID" value="GIM95618.1"/>
    <property type="molecule type" value="Genomic_DNA"/>
</dbReference>
<dbReference type="Proteomes" id="UP000677082">
    <property type="component" value="Unassembled WGS sequence"/>
</dbReference>
<keyword evidence="3" id="KW-1185">Reference proteome</keyword>
<dbReference type="NCBIfam" id="TIGR03930">
    <property type="entry name" value="WXG100_ESAT6"/>
    <property type="match status" value="1"/>
</dbReference>
<dbReference type="InterPro" id="IPR036689">
    <property type="entry name" value="ESAT-6-like_sf"/>
</dbReference>
<dbReference type="SUPFAM" id="SSF140453">
    <property type="entry name" value="EsxAB dimer-like"/>
    <property type="match status" value="1"/>
</dbReference>